<reference evidence="4" key="1">
    <citation type="journal article" date="2019" name="Int. J. Syst. Evol. Microbiol.">
        <title>The Global Catalogue of Microorganisms (GCM) 10K type strain sequencing project: providing services to taxonomists for standard genome sequencing and annotation.</title>
        <authorList>
            <consortium name="The Broad Institute Genomics Platform"/>
            <consortium name="The Broad Institute Genome Sequencing Center for Infectious Disease"/>
            <person name="Wu L."/>
            <person name="Ma J."/>
        </authorList>
    </citation>
    <scope>NUCLEOTIDE SEQUENCE [LARGE SCALE GENOMIC DNA]</scope>
    <source>
        <strain evidence="4">NBRC 112299</strain>
    </source>
</reference>
<feature type="domain" description="GHMP kinase C-terminal" evidence="2">
    <location>
        <begin position="6"/>
        <end position="52"/>
    </location>
</feature>
<dbReference type="Pfam" id="PF08544">
    <property type="entry name" value="GHMP_kinases_C"/>
    <property type="match status" value="1"/>
</dbReference>
<keyword evidence="4" id="KW-1185">Reference proteome</keyword>
<gene>
    <name evidence="3" type="ORF">GCM10025876_26080</name>
</gene>
<evidence type="ECO:0000256" key="1">
    <source>
        <dbReference type="ARBA" id="ARBA00022679"/>
    </source>
</evidence>
<dbReference type="Gene3D" id="3.30.70.890">
    <property type="entry name" value="GHMP kinase, C-terminal domain"/>
    <property type="match status" value="1"/>
</dbReference>
<dbReference type="SUPFAM" id="SSF55060">
    <property type="entry name" value="GHMP Kinase, C-terminal domain"/>
    <property type="match status" value="1"/>
</dbReference>
<name>A0ABQ6II63_9MICO</name>
<evidence type="ECO:0000313" key="4">
    <source>
        <dbReference type="Proteomes" id="UP001157125"/>
    </source>
</evidence>
<evidence type="ECO:0000259" key="2">
    <source>
        <dbReference type="Pfam" id="PF08544"/>
    </source>
</evidence>
<proteinExistence type="predicted"/>
<evidence type="ECO:0000313" key="3">
    <source>
        <dbReference type="EMBL" id="GMA36404.1"/>
    </source>
</evidence>
<dbReference type="Proteomes" id="UP001157125">
    <property type="component" value="Unassembled WGS sequence"/>
</dbReference>
<dbReference type="EMBL" id="BSUN01000001">
    <property type="protein sequence ID" value="GMA36404.1"/>
    <property type="molecule type" value="Genomic_DNA"/>
</dbReference>
<dbReference type="InterPro" id="IPR013750">
    <property type="entry name" value="GHMP_kinase_C_dom"/>
</dbReference>
<sequence length="71" mass="7495">MSLDFEVSSPALNRTVDAAYRSGALGARMFGAGRGGSAMALVRRTEAERTARLIQEDLLAAGDPRPGFVLV</sequence>
<accession>A0ABQ6II63</accession>
<keyword evidence="1" id="KW-0808">Transferase</keyword>
<dbReference type="InterPro" id="IPR036554">
    <property type="entry name" value="GHMP_kinase_C_sf"/>
</dbReference>
<organism evidence="3 4">
    <name type="scientific">Demequina litorisediminis</name>
    <dbReference type="NCBI Taxonomy" id="1849022"/>
    <lineage>
        <taxon>Bacteria</taxon>
        <taxon>Bacillati</taxon>
        <taxon>Actinomycetota</taxon>
        <taxon>Actinomycetes</taxon>
        <taxon>Micrococcales</taxon>
        <taxon>Demequinaceae</taxon>
        <taxon>Demequina</taxon>
    </lineage>
</organism>
<comment type="caution">
    <text evidence="3">The sequence shown here is derived from an EMBL/GenBank/DDBJ whole genome shotgun (WGS) entry which is preliminary data.</text>
</comment>
<protein>
    <recommendedName>
        <fullName evidence="2">GHMP kinase C-terminal domain-containing protein</fullName>
    </recommendedName>
</protein>